<dbReference type="AlphaFoldDB" id="A0A1R4LTI2"/>
<evidence type="ECO:0000313" key="2">
    <source>
        <dbReference type="EMBL" id="SJN59900.1"/>
    </source>
</evidence>
<keyword evidence="1" id="KW-0472">Membrane</keyword>
<evidence type="ECO:0000313" key="3">
    <source>
        <dbReference type="Proteomes" id="UP000188276"/>
    </source>
</evidence>
<dbReference type="RefSeq" id="WP_077337631.1">
    <property type="nucleotide sequence ID" value="NZ_FULE01000068.1"/>
</dbReference>
<dbReference type="OrthoDB" id="5902200at2"/>
<dbReference type="EMBL" id="FULE01000068">
    <property type="protein sequence ID" value="SJN59900.1"/>
    <property type="molecule type" value="Genomic_DNA"/>
</dbReference>
<accession>A0A1R4LTI2</accession>
<keyword evidence="1" id="KW-1133">Transmembrane helix</keyword>
<sequence>MAEYGNKKVLVVSEQEIAHLNEVMKSFNSNISVAMSYVRHTQKLTFRELEKRFSGINGNTLKRYMQQSYQSMRPIHIVAAYSWVTMVPMTAFYYGFKIKEFYRGMDDNAVEALICLGRLPTEMLNQFLNMIFSMLSDTSKSEFLEFRQKLESEYGVIEDHSDLLPPEKLDIEEFAIDYYRSVAVTARQFRKEYNISVETASRLIGLSEYQYHVLEDINRIVPMPASIGFRAKLGFKLDSHANFTSAMKTFPEFHKLRQVQHVRDSLLVEALRRLKHHERGPMTKVLISLSELYK</sequence>
<keyword evidence="3" id="KW-1185">Reference proteome</keyword>
<keyword evidence="1" id="KW-0812">Transmembrane</keyword>
<dbReference type="STRING" id="1123498.VR7878_03800"/>
<evidence type="ECO:0000256" key="1">
    <source>
        <dbReference type="SAM" id="Phobius"/>
    </source>
</evidence>
<protein>
    <submittedName>
        <fullName evidence="2">Uncharacterized protein</fullName>
    </submittedName>
</protein>
<dbReference type="Proteomes" id="UP000188276">
    <property type="component" value="Unassembled WGS sequence"/>
</dbReference>
<proteinExistence type="predicted"/>
<gene>
    <name evidence="2" type="ORF">VR7878_03800</name>
</gene>
<feature type="transmembrane region" description="Helical" evidence="1">
    <location>
        <begin position="75"/>
        <end position="96"/>
    </location>
</feature>
<name>A0A1R4LTI2_VIBR1</name>
<reference evidence="3" key="1">
    <citation type="submission" date="2017-02" db="EMBL/GenBank/DDBJ databases">
        <authorList>
            <person name="Rodrigo-Torres L."/>
            <person name="Arahal R.D."/>
            <person name="Lucena T."/>
        </authorList>
    </citation>
    <scope>NUCLEOTIDE SEQUENCE [LARGE SCALE GENOMIC DNA]</scope>
    <source>
        <strain evidence="3">CECT 7878</strain>
    </source>
</reference>
<organism evidence="2 3">
    <name type="scientific">Vibrio ruber (strain DSM 16370 / JCM 11486 / BCRC 17186 / CECT 7878 / LMG 23124 / VR1)</name>
    <dbReference type="NCBI Taxonomy" id="1123498"/>
    <lineage>
        <taxon>Bacteria</taxon>
        <taxon>Pseudomonadati</taxon>
        <taxon>Pseudomonadota</taxon>
        <taxon>Gammaproteobacteria</taxon>
        <taxon>Vibrionales</taxon>
        <taxon>Vibrionaceae</taxon>
        <taxon>Vibrio</taxon>
    </lineage>
</organism>